<sequence>MAVKVELDLNGQTVYLTRDEAYQLSDIIDGGILADASDDDTVSIAVRTYEAGRD</sequence>
<name>A0A0F9F9V6_9ZZZZ</name>
<evidence type="ECO:0000313" key="1">
    <source>
        <dbReference type="EMBL" id="KKL83028.1"/>
    </source>
</evidence>
<comment type="caution">
    <text evidence="1">The sequence shown here is derived from an EMBL/GenBank/DDBJ whole genome shotgun (WGS) entry which is preliminary data.</text>
</comment>
<dbReference type="EMBL" id="LAZR01022103">
    <property type="protein sequence ID" value="KKL83028.1"/>
    <property type="molecule type" value="Genomic_DNA"/>
</dbReference>
<dbReference type="AlphaFoldDB" id="A0A0F9F9V6"/>
<protein>
    <submittedName>
        <fullName evidence="1">Uncharacterized protein</fullName>
    </submittedName>
</protein>
<gene>
    <name evidence="1" type="ORF">LCGC14_1978850</name>
</gene>
<reference evidence="1" key="1">
    <citation type="journal article" date="2015" name="Nature">
        <title>Complex archaea that bridge the gap between prokaryotes and eukaryotes.</title>
        <authorList>
            <person name="Spang A."/>
            <person name="Saw J.H."/>
            <person name="Jorgensen S.L."/>
            <person name="Zaremba-Niedzwiedzka K."/>
            <person name="Martijn J."/>
            <person name="Lind A.E."/>
            <person name="van Eijk R."/>
            <person name="Schleper C."/>
            <person name="Guy L."/>
            <person name="Ettema T.J."/>
        </authorList>
    </citation>
    <scope>NUCLEOTIDE SEQUENCE</scope>
</reference>
<proteinExistence type="predicted"/>
<accession>A0A0F9F9V6</accession>
<organism evidence="1">
    <name type="scientific">marine sediment metagenome</name>
    <dbReference type="NCBI Taxonomy" id="412755"/>
    <lineage>
        <taxon>unclassified sequences</taxon>
        <taxon>metagenomes</taxon>
        <taxon>ecological metagenomes</taxon>
    </lineage>
</organism>